<reference evidence="2 3" key="1">
    <citation type="submission" date="2017-06" db="EMBL/GenBank/DDBJ databases">
        <title>Ant-infecting Ophiocordyceps genomes reveal a high diversity of potential behavioral manipulation genes and a possible major role for enterotoxins.</title>
        <authorList>
            <person name="De Bekker C."/>
            <person name="Evans H.C."/>
            <person name="Brachmann A."/>
            <person name="Hughes D.P."/>
        </authorList>
    </citation>
    <scope>NUCLEOTIDE SEQUENCE [LARGE SCALE GENOMIC DNA]</scope>
    <source>
        <strain evidence="2 3">Map16</strain>
    </source>
</reference>
<dbReference type="EMBL" id="NJES01000761">
    <property type="protein sequence ID" value="PHH69469.1"/>
    <property type="molecule type" value="Genomic_DNA"/>
</dbReference>
<protein>
    <submittedName>
        <fullName evidence="2">Uncharacterized protein</fullName>
    </submittedName>
</protein>
<evidence type="ECO:0000256" key="1">
    <source>
        <dbReference type="SAM" id="MobiDB-lite"/>
    </source>
</evidence>
<dbReference type="Proteomes" id="UP000226431">
    <property type="component" value="Unassembled WGS sequence"/>
</dbReference>
<evidence type="ECO:0000313" key="3">
    <source>
        <dbReference type="Proteomes" id="UP000226431"/>
    </source>
</evidence>
<evidence type="ECO:0000313" key="2">
    <source>
        <dbReference type="EMBL" id="PHH69469.1"/>
    </source>
</evidence>
<gene>
    <name evidence="2" type="ORF">CDD80_6724</name>
</gene>
<feature type="region of interest" description="Disordered" evidence="1">
    <location>
        <begin position="1"/>
        <end position="33"/>
    </location>
</feature>
<keyword evidence="3" id="KW-1185">Reference proteome</keyword>
<feature type="region of interest" description="Disordered" evidence="1">
    <location>
        <begin position="68"/>
        <end position="119"/>
    </location>
</feature>
<name>A0A2C5XEF9_9HYPO</name>
<comment type="caution">
    <text evidence="2">The sequence shown here is derived from an EMBL/GenBank/DDBJ whole genome shotgun (WGS) entry which is preliminary data.</text>
</comment>
<proteinExistence type="predicted"/>
<accession>A0A2C5XEF9</accession>
<sequence length="119" mass="13086">MIEDDDDDDGDDNDDDNDGDDDMNGSTSDETTTTTTLTGMIACSSSVNHLSLSASLHGWPRLDRNVVVDSSPFPPDKRQEWGEEATKGIKAHPDPAASRRNPARRRQSSPPRLNIRRPP</sequence>
<feature type="compositionally biased region" description="Acidic residues" evidence="1">
    <location>
        <begin position="1"/>
        <end position="23"/>
    </location>
</feature>
<feature type="compositionally biased region" description="Basic and acidic residues" evidence="1">
    <location>
        <begin position="75"/>
        <end position="93"/>
    </location>
</feature>
<dbReference type="AlphaFoldDB" id="A0A2C5XEF9"/>
<organism evidence="2 3">
    <name type="scientific">Ophiocordyceps camponoti-rufipedis</name>
    <dbReference type="NCBI Taxonomy" id="2004952"/>
    <lineage>
        <taxon>Eukaryota</taxon>
        <taxon>Fungi</taxon>
        <taxon>Dikarya</taxon>
        <taxon>Ascomycota</taxon>
        <taxon>Pezizomycotina</taxon>
        <taxon>Sordariomycetes</taxon>
        <taxon>Hypocreomycetidae</taxon>
        <taxon>Hypocreales</taxon>
        <taxon>Ophiocordycipitaceae</taxon>
        <taxon>Ophiocordyceps</taxon>
    </lineage>
</organism>